<proteinExistence type="inferred from homology"/>
<feature type="transmembrane region" description="Helical" evidence="8">
    <location>
        <begin position="34"/>
        <end position="55"/>
    </location>
</feature>
<feature type="transmembrane region" description="Helical" evidence="8">
    <location>
        <begin position="143"/>
        <end position="162"/>
    </location>
</feature>
<feature type="transmembrane region" description="Helical" evidence="8">
    <location>
        <begin position="330"/>
        <end position="350"/>
    </location>
</feature>
<evidence type="ECO:0000256" key="1">
    <source>
        <dbReference type="ARBA" id="ARBA00004651"/>
    </source>
</evidence>
<accession>A0ABP7BU74</accession>
<evidence type="ECO:0000256" key="5">
    <source>
        <dbReference type="ARBA" id="ARBA00022692"/>
    </source>
</evidence>
<evidence type="ECO:0000256" key="2">
    <source>
        <dbReference type="ARBA" id="ARBA00007935"/>
    </source>
</evidence>
<evidence type="ECO:0000256" key="7">
    <source>
        <dbReference type="ARBA" id="ARBA00023136"/>
    </source>
</evidence>
<evidence type="ECO:0000313" key="10">
    <source>
        <dbReference type="Proteomes" id="UP001410795"/>
    </source>
</evidence>
<evidence type="ECO:0000256" key="4">
    <source>
        <dbReference type="ARBA" id="ARBA00022475"/>
    </source>
</evidence>
<dbReference type="PANTHER" id="PTHR30472">
    <property type="entry name" value="FERRIC ENTEROBACTIN TRANSPORT SYSTEM PERMEASE PROTEIN"/>
    <property type="match status" value="1"/>
</dbReference>
<gene>
    <name evidence="9" type="ORF">GCM10022202_32700</name>
</gene>
<dbReference type="Gene3D" id="1.10.3470.10">
    <property type="entry name" value="ABC transporter involved in vitamin B12 uptake, BtuC"/>
    <property type="match status" value="1"/>
</dbReference>
<dbReference type="PANTHER" id="PTHR30472:SF24">
    <property type="entry name" value="FERRIC ENTEROBACTIN TRANSPORT SYSTEM PERMEASE PROTEIN FEPG"/>
    <property type="match status" value="1"/>
</dbReference>
<evidence type="ECO:0000256" key="6">
    <source>
        <dbReference type="ARBA" id="ARBA00022989"/>
    </source>
</evidence>
<protein>
    <submittedName>
        <fullName evidence="9">Iron chelate uptake ABC transporter family permease subunit</fullName>
    </submittedName>
</protein>
<feature type="transmembrane region" description="Helical" evidence="8">
    <location>
        <begin position="119"/>
        <end position="137"/>
    </location>
</feature>
<comment type="caution">
    <text evidence="9">The sequence shown here is derived from an EMBL/GenBank/DDBJ whole genome shotgun (WGS) entry which is preliminary data.</text>
</comment>
<dbReference type="EMBL" id="BAAAYV010000025">
    <property type="protein sequence ID" value="GAA3668113.1"/>
    <property type="molecule type" value="Genomic_DNA"/>
</dbReference>
<feature type="transmembrane region" description="Helical" evidence="8">
    <location>
        <begin position="266"/>
        <end position="290"/>
    </location>
</feature>
<keyword evidence="10" id="KW-1185">Reference proteome</keyword>
<sequence length="356" mass="35108">MSGADPRPAAPALVPRAERIWRAGGLSVRWRPRAVAVSLALVVLVAACAVAGLLVGTLPIGLADLAGVAAGSADERISRIVSGVRVPRVVTGIFVGAALGASGAAFQSISRNALGSPDIIGFVTGAATGAVVAITVFGASGIVVAGAAVAGGVITALAVVLLSGGSRGDAGHRLILVGIGAGALLAAVNAVMLTRTDANVAIAAQIWLTGTLNARTAEQALTAVVAVAVLLPPLVALSRRLEVMEMGDEFAAGVGVPIAAVRRATVIVAVALAAVATALCGPISFVALAAPHLARRLLGGAGVPVLGAALTGSVLLVGADLATQLLPFGLRVPVALMTGVLGGVYLIWLLTRSRRL</sequence>
<keyword evidence="6 8" id="KW-1133">Transmembrane helix</keyword>
<name>A0ABP7BU74_9MICO</name>
<evidence type="ECO:0000256" key="3">
    <source>
        <dbReference type="ARBA" id="ARBA00022448"/>
    </source>
</evidence>
<dbReference type="RefSeq" id="WP_308122928.1">
    <property type="nucleotide sequence ID" value="NZ_BAAAYV010000025.1"/>
</dbReference>
<evidence type="ECO:0000256" key="8">
    <source>
        <dbReference type="SAM" id="Phobius"/>
    </source>
</evidence>
<organism evidence="9 10">
    <name type="scientific">Microbacterium marinilacus</name>
    <dbReference type="NCBI Taxonomy" id="415209"/>
    <lineage>
        <taxon>Bacteria</taxon>
        <taxon>Bacillati</taxon>
        <taxon>Actinomycetota</taxon>
        <taxon>Actinomycetes</taxon>
        <taxon>Micrococcales</taxon>
        <taxon>Microbacteriaceae</taxon>
        <taxon>Microbacterium</taxon>
    </lineage>
</organism>
<dbReference type="Pfam" id="PF01032">
    <property type="entry name" value="FecCD"/>
    <property type="match status" value="1"/>
</dbReference>
<dbReference type="Proteomes" id="UP001410795">
    <property type="component" value="Unassembled WGS sequence"/>
</dbReference>
<comment type="subcellular location">
    <subcellularLocation>
        <location evidence="1">Cell membrane</location>
        <topology evidence="1">Multi-pass membrane protein</topology>
    </subcellularLocation>
</comment>
<keyword evidence="4" id="KW-1003">Cell membrane</keyword>
<dbReference type="InterPro" id="IPR000522">
    <property type="entry name" value="ABC_transptr_permease_BtuC"/>
</dbReference>
<dbReference type="SUPFAM" id="SSF81345">
    <property type="entry name" value="ABC transporter involved in vitamin B12 uptake, BtuC"/>
    <property type="match status" value="1"/>
</dbReference>
<feature type="transmembrane region" description="Helical" evidence="8">
    <location>
        <begin position="89"/>
        <end position="107"/>
    </location>
</feature>
<dbReference type="InterPro" id="IPR037294">
    <property type="entry name" value="ABC_BtuC-like"/>
</dbReference>
<reference evidence="10" key="1">
    <citation type="journal article" date="2019" name="Int. J. Syst. Evol. Microbiol.">
        <title>The Global Catalogue of Microorganisms (GCM) 10K type strain sequencing project: providing services to taxonomists for standard genome sequencing and annotation.</title>
        <authorList>
            <consortium name="The Broad Institute Genomics Platform"/>
            <consortium name="The Broad Institute Genome Sequencing Center for Infectious Disease"/>
            <person name="Wu L."/>
            <person name="Ma J."/>
        </authorList>
    </citation>
    <scope>NUCLEOTIDE SEQUENCE [LARGE SCALE GENOMIC DNA]</scope>
    <source>
        <strain evidence="10">JCM 16546</strain>
    </source>
</reference>
<feature type="transmembrane region" description="Helical" evidence="8">
    <location>
        <begin position="174"/>
        <end position="192"/>
    </location>
</feature>
<keyword evidence="7 8" id="KW-0472">Membrane</keyword>
<comment type="similarity">
    <text evidence="2">Belongs to the binding-protein-dependent transport system permease family. FecCD subfamily.</text>
</comment>
<keyword evidence="5 8" id="KW-0812">Transmembrane</keyword>
<feature type="transmembrane region" description="Helical" evidence="8">
    <location>
        <begin position="297"/>
        <end position="318"/>
    </location>
</feature>
<evidence type="ECO:0000313" key="9">
    <source>
        <dbReference type="EMBL" id="GAA3668113.1"/>
    </source>
</evidence>
<keyword evidence="3" id="KW-0813">Transport</keyword>